<comment type="caution">
    <text evidence="1">The sequence shown here is derived from an EMBL/GenBank/DDBJ whole genome shotgun (WGS) entry which is preliminary data.</text>
</comment>
<evidence type="ECO:0000313" key="2">
    <source>
        <dbReference type="Proteomes" id="UP000521017"/>
    </source>
</evidence>
<organism evidence="1 2">
    <name type="scientific">Pedobacter cryoconitis</name>
    <dbReference type="NCBI Taxonomy" id="188932"/>
    <lineage>
        <taxon>Bacteria</taxon>
        <taxon>Pseudomonadati</taxon>
        <taxon>Bacteroidota</taxon>
        <taxon>Sphingobacteriia</taxon>
        <taxon>Sphingobacteriales</taxon>
        <taxon>Sphingobacteriaceae</taxon>
        <taxon>Pedobacter</taxon>
    </lineage>
</organism>
<evidence type="ECO:0000313" key="1">
    <source>
        <dbReference type="EMBL" id="MBB6502903.1"/>
    </source>
</evidence>
<accession>A0A7X0J8A7</accession>
<gene>
    <name evidence="1" type="ORF">HDF25_005088</name>
</gene>
<dbReference type="AlphaFoldDB" id="A0A7X0J8A7"/>
<dbReference type="RefSeq" id="WP_184629148.1">
    <property type="nucleotide sequence ID" value="NZ_JACHCC010000017.1"/>
</dbReference>
<dbReference type="EMBL" id="JACHCC010000017">
    <property type="protein sequence ID" value="MBB6502903.1"/>
    <property type="molecule type" value="Genomic_DNA"/>
</dbReference>
<dbReference type="Proteomes" id="UP000521017">
    <property type="component" value="Unassembled WGS sequence"/>
</dbReference>
<protein>
    <recommendedName>
        <fullName evidence="3">Abi-like protein</fullName>
    </recommendedName>
</protein>
<evidence type="ECO:0008006" key="3">
    <source>
        <dbReference type="Google" id="ProtNLM"/>
    </source>
</evidence>
<reference evidence="1 2" key="1">
    <citation type="submission" date="2020-08" db="EMBL/GenBank/DDBJ databases">
        <title>Genomic Encyclopedia of Type Strains, Phase IV (KMG-V): Genome sequencing to study the core and pangenomes of soil and plant-associated prokaryotes.</title>
        <authorList>
            <person name="Whitman W."/>
        </authorList>
    </citation>
    <scope>NUCLEOTIDE SEQUENCE [LARGE SCALE GENOMIC DNA]</scope>
    <source>
        <strain evidence="1 2">M2T3</strain>
    </source>
</reference>
<proteinExistence type="predicted"/>
<sequence length="242" mass="28744">MGRHTDFILSPVTDILIDVVSASASVGVGIETFPLTEYVMQSTFLKMTGFHEQKMKCICWELATDDYEYRYEFTRKAMGEFSNYDDKVKVYKDLLSQIKKHANYDVANDIGRASLLRTARREIKTIFEGTAVLSWTQEAFEKYQSLVSIYQFNHFATDDNTLFAETNNLYSLKKVYENHLYRHRNRCAHNLLSYQENLPSLKTLADPNYHYNNYYFWFALLNLMDKIYIELYRKYQQVFEER</sequence>
<name>A0A7X0J8A7_9SPHI</name>